<dbReference type="PATRIC" id="fig|587753.9.peg.4124"/>
<feature type="domain" description="HTH tetR-type" evidence="5">
    <location>
        <begin position="5"/>
        <end position="65"/>
    </location>
</feature>
<accession>A0A0A6D649</accession>
<dbReference type="PROSITE" id="PS50977">
    <property type="entry name" value="HTH_TETR_2"/>
    <property type="match status" value="1"/>
</dbReference>
<keyword evidence="3" id="KW-0804">Transcription</keyword>
<dbReference type="PRINTS" id="PR00455">
    <property type="entry name" value="HTHTETR"/>
</dbReference>
<dbReference type="Pfam" id="PF21993">
    <property type="entry name" value="TetR_C_13_2"/>
    <property type="match status" value="1"/>
</dbReference>
<evidence type="ECO:0000313" key="7">
    <source>
        <dbReference type="Proteomes" id="UP000030564"/>
    </source>
</evidence>
<name>A0A0A6D649_9PSED</name>
<dbReference type="InterPro" id="IPR054156">
    <property type="entry name" value="YxaF_TetR_C"/>
</dbReference>
<gene>
    <name evidence="6" type="ORF">NZ35_24600</name>
</gene>
<feature type="DNA-binding region" description="H-T-H motif" evidence="4">
    <location>
        <begin position="28"/>
        <end position="47"/>
    </location>
</feature>
<organism evidence="6 7">
    <name type="scientific">Pseudomonas chlororaphis</name>
    <dbReference type="NCBI Taxonomy" id="587753"/>
    <lineage>
        <taxon>Bacteria</taxon>
        <taxon>Pseudomonadati</taxon>
        <taxon>Pseudomonadota</taxon>
        <taxon>Gammaproteobacteria</taxon>
        <taxon>Pseudomonadales</taxon>
        <taxon>Pseudomonadaceae</taxon>
        <taxon>Pseudomonas</taxon>
    </lineage>
</organism>
<dbReference type="OrthoDB" id="9809772at2"/>
<proteinExistence type="predicted"/>
<dbReference type="InterPro" id="IPR036271">
    <property type="entry name" value="Tet_transcr_reg_TetR-rel_C_sf"/>
</dbReference>
<dbReference type="EMBL" id="JSFK01000032">
    <property type="protein sequence ID" value="KHA70680.1"/>
    <property type="molecule type" value="Genomic_DNA"/>
</dbReference>
<evidence type="ECO:0000256" key="4">
    <source>
        <dbReference type="PROSITE-ProRule" id="PRU00335"/>
    </source>
</evidence>
<evidence type="ECO:0000256" key="1">
    <source>
        <dbReference type="ARBA" id="ARBA00023015"/>
    </source>
</evidence>
<sequence length="191" mass="21363">MRPLKIPREELLLRCANTFKRLGYHGTTMDVLASACGFTKASFYHHYPNKEALLRDVLDWTHQVINQTLFAVAFDEKLTPQERLSKMGRKAARLFQDDSIGCLMGVVAVDAAYGKSELLEPIRGFFDAWAKAFAHLLEGEVDEGQALLTARQWVADYEGAILLARVYGDAAYIDAVTRRALEHLSACQAPT</sequence>
<evidence type="ECO:0000313" key="6">
    <source>
        <dbReference type="EMBL" id="KHA70680.1"/>
    </source>
</evidence>
<dbReference type="InterPro" id="IPR009057">
    <property type="entry name" value="Homeodomain-like_sf"/>
</dbReference>
<dbReference type="PANTHER" id="PTHR47506:SF7">
    <property type="entry name" value="TRANSCRIPTIONAL REGULATORY PROTEIN"/>
    <property type="match status" value="1"/>
</dbReference>
<keyword evidence="2 4" id="KW-0238">DNA-binding</keyword>
<comment type="caution">
    <text evidence="6">The sequence shown here is derived from an EMBL/GenBank/DDBJ whole genome shotgun (WGS) entry which is preliminary data.</text>
</comment>
<dbReference type="SUPFAM" id="SSF48498">
    <property type="entry name" value="Tetracyclin repressor-like, C-terminal domain"/>
    <property type="match status" value="1"/>
</dbReference>
<dbReference type="GO" id="GO:0003677">
    <property type="term" value="F:DNA binding"/>
    <property type="evidence" value="ECO:0007669"/>
    <property type="project" value="UniProtKB-UniRule"/>
</dbReference>
<dbReference type="InterPro" id="IPR001647">
    <property type="entry name" value="HTH_TetR"/>
</dbReference>
<dbReference type="AlphaFoldDB" id="A0A0A6D649"/>
<evidence type="ECO:0000256" key="2">
    <source>
        <dbReference type="ARBA" id="ARBA00023125"/>
    </source>
</evidence>
<dbReference type="Gene3D" id="1.10.357.10">
    <property type="entry name" value="Tetracycline Repressor, domain 2"/>
    <property type="match status" value="1"/>
</dbReference>
<reference evidence="6 7" key="1">
    <citation type="submission" date="2014-10" db="EMBL/GenBank/DDBJ databases">
        <title>Draft genome sequence of Pseudomonas chlororaphis EA105.</title>
        <authorList>
            <person name="McCully L.M."/>
            <person name="Bitzer A.S."/>
            <person name="Spence C."/>
            <person name="Bais H."/>
            <person name="Silby M.W."/>
        </authorList>
    </citation>
    <scope>NUCLEOTIDE SEQUENCE [LARGE SCALE GENOMIC DNA]</scope>
    <source>
        <strain evidence="6 7">EA105</strain>
    </source>
</reference>
<evidence type="ECO:0000256" key="3">
    <source>
        <dbReference type="ARBA" id="ARBA00023163"/>
    </source>
</evidence>
<dbReference type="SUPFAM" id="SSF46689">
    <property type="entry name" value="Homeodomain-like"/>
    <property type="match status" value="1"/>
</dbReference>
<dbReference type="PANTHER" id="PTHR47506">
    <property type="entry name" value="TRANSCRIPTIONAL REGULATORY PROTEIN"/>
    <property type="match status" value="1"/>
</dbReference>
<keyword evidence="1" id="KW-0805">Transcription regulation</keyword>
<evidence type="ECO:0000259" key="5">
    <source>
        <dbReference type="PROSITE" id="PS50977"/>
    </source>
</evidence>
<dbReference type="Proteomes" id="UP000030564">
    <property type="component" value="Unassembled WGS sequence"/>
</dbReference>
<protein>
    <submittedName>
        <fullName evidence="6">TetR family transcriptional regulator</fullName>
    </submittedName>
</protein>
<dbReference type="Pfam" id="PF00440">
    <property type="entry name" value="TetR_N"/>
    <property type="match status" value="1"/>
</dbReference>